<gene>
    <name evidence="2" type="ORF">FAUST_4008</name>
</gene>
<name>A0AAN6C3X7_FUSAU</name>
<organism evidence="2 3">
    <name type="scientific">Fusarium austroamericanum</name>
    <dbReference type="NCBI Taxonomy" id="282268"/>
    <lineage>
        <taxon>Eukaryota</taxon>
        <taxon>Fungi</taxon>
        <taxon>Dikarya</taxon>
        <taxon>Ascomycota</taxon>
        <taxon>Pezizomycotina</taxon>
        <taxon>Sordariomycetes</taxon>
        <taxon>Hypocreomycetidae</taxon>
        <taxon>Hypocreales</taxon>
        <taxon>Nectriaceae</taxon>
        <taxon>Fusarium</taxon>
    </lineage>
</organism>
<evidence type="ECO:0000313" key="2">
    <source>
        <dbReference type="EMBL" id="KAF5241326.1"/>
    </source>
</evidence>
<accession>A0AAN6C3X7</accession>
<sequence>MISSWQLAAVLLLAGPSLADNFTISNGQIFTPGFVVLDAPQPYTPLGGGKLISHLFGDGFSADSSEQDTLHVAIDVTANGKLPLQSNDDDNDDDNQIFSIEMFLYSYVTGRNFTISNGTASANNASLGEIMAQEPGSTVKHVNWIWPDCLVGDGAPEGDSDRGVYNISIRQNFRYNGDDYYTIFDVPISVNNSIPEGNDRPSCDELSNEILSPEDIDVEAANEVGVLFAPGDATELDISGENSVGSVFGPSMRLYVGVVGVFMALLV</sequence>
<dbReference type="Proteomes" id="UP000537989">
    <property type="component" value="Unassembled WGS sequence"/>
</dbReference>
<protein>
    <submittedName>
        <fullName evidence="2">Uncharacterized protein</fullName>
    </submittedName>
</protein>
<reference evidence="2 3" key="1">
    <citation type="submission" date="2020-02" db="EMBL/GenBank/DDBJ databases">
        <title>Identification and distribution of gene clusters putatively required for synthesis of sphingolipid metabolism inhibitors in phylogenetically diverse species of the filamentous fungus Fusarium.</title>
        <authorList>
            <person name="Kim H.-S."/>
            <person name="Busman M."/>
            <person name="Brown D.W."/>
            <person name="Divon H."/>
            <person name="Uhlig S."/>
            <person name="Proctor R.H."/>
        </authorList>
    </citation>
    <scope>NUCLEOTIDE SEQUENCE [LARGE SCALE GENOMIC DNA]</scope>
    <source>
        <strain evidence="2 3">NRRL 2903</strain>
    </source>
</reference>
<keyword evidence="3" id="KW-1185">Reference proteome</keyword>
<evidence type="ECO:0000256" key="1">
    <source>
        <dbReference type="SAM" id="SignalP"/>
    </source>
</evidence>
<dbReference type="AlphaFoldDB" id="A0AAN6C3X7"/>
<feature type="chain" id="PRO_5042984807" evidence="1">
    <location>
        <begin position="20"/>
        <end position="267"/>
    </location>
</feature>
<keyword evidence="1" id="KW-0732">Signal</keyword>
<evidence type="ECO:0000313" key="3">
    <source>
        <dbReference type="Proteomes" id="UP000537989"/>
    </source>
</evidence>
<comment type="caution">
    <text evidence="2">The sequence shown here is derived from an EMBL/GenBank/DDBJ whole genome shotgun (WGS) entry which is preliminary data.</text>
</comment>
<dbReference type="EMBL" id="JAAMOD010000098">
    <property type="protein sequence ID" value="KAF5241326.1"/>
    <property type="molecule type" value="Genomic_DNA"/>
</dbReference>
<proteinExistence type="predicted"/>
<feature type="signal peptide" evidence="1">
    <location>
        <begin position="1"/>
        <end position="19"/>
    </location>
</feature>